<keyword evidence="3 14" id="KW-0716">Sensory transduction</keyword>
<evidence type="ECO:0000256" key="12">
    <source>
        <dbReference type="ARBA" id="ARBA00023224"/>
    </source>
</evidence>
<dbReference type="Pfam" id="PF13853">
    <property type="entry name" value="7tm_4"/>
    <property type="match status" value="1"/>
</dbReference>
<evidence type="ECO:0000256" key="1">
    <source>
        <dbReference type="ARBA" id="ARBA00004651"/>
    </source>
</evidence>
<dbReference type="InterPro" id="IPR050939">
    <property type="entry name" value="Olfactory_GPCR1"/>
</dbReference>
<dbReference type="GO" id="GO:0004930">
    <property type="term" value="F:G protein-coupled receptor activity"/>
    <property type="evidence" value="ECO:0007669"/>
    <property type="project" value="UniProtKB-KW"/>
</dbReference>
<evidence type="ECO:0000256" key="14">
    <source>
        <dbReference type="RuleBase" id="RU363047"/>
    </source>
</evidence>
<comment type="subcellular location">
    <subcellularLocation>
        <location evidence="1 14">Cell membrane</location>
        <topology evidence="1 14">Multi-pass membrane protein</topology>
    </subcellularLocation>
</comment>
<dbReference type="GeneTree" id="ENSGT01150000286990"/>
<dbReference type="PRINTS" id="PR00245">
    <property type="entry name" value="OLFACTORYR"/>
</dbReference>
<proteinExistence type="inferred from homology"/>
<evidence type="ECO:0000256" key="6">
    <source>
        <dbReference type="ARBA" id="ARBA00022989"/>
    </source>
</evidence>
<feature type="domain" description="G-protein coupled receptors family 1 profile" evidence="15">
    <location>
        <begin position="43"/>
        <end position="295"/>
    </location>
</feature>
<dbReference type="InterPro" id="IPR000725">
    <property type="entry name" value="Olfact_rcpt"/>
</dbReference>
<dbReference type="GO" id="GO:0005886">
    <property type="term" value="C:plasma membrane"/>
    <property type="evidence" value="ECO:0007669"/>
    <property type="project" value="UniProtKB-SubCell"/>
</dbReference>
<keyword evidence="11" id="KW-0325">Glycoprotein</keyword>
<keyword evidence="10 13" id="KW-0675">Receptor</keyword>
<evidence type="ECO:0000256" key="4">
    <source>
        <dbReference type="ARBA" id="ARBA00022692"/>
    </source>
</evidence>
<evidence type="ECO:0000256" key="10">
    <source>
        <dbReference type="ARBA" id="ARBA00023170"/>
    </source>
</evidence>
<evidence type="ECO:0000313" key="16">
    <source>
        <dbReference type="Ensembl" id="ENSLLEP00000005577.1"/>
    </source>
</evidence>
<dbReference type="InterPro" id="IPR017452">
    <property type="entry name" value="GPCR_Rhodpsn_7TM"/>
</dbReference>
<dbReference type="PANTHER" id="PTHR24242">
    <property type="entry name" value="G-PROTEIN COUPLED RECEPTOR"/>
    <property type="match status" value="1"/>
</dbReference>
<dbReference type="Proteomes" id="UP000694569">
    <property type="component" value="Unplaced"/>
</dbReference>
<dbReference type="Gene3D" id="1.20.1070.10">
    <property type="entry name" value="Rhodopsin 7-helix transmembrane proteins"/>
    <property type="match status" value="1"/>
</dbReference>
<evidence type="ECO:0000259" key="15">
    <source>
        <dbReference type="PROSITE" id="PS50262"/>
    </source>
</evidence>
<dbReference type="PROSITE" id="PS00237">
    <property type="entry name" value="G_PROTEIN_RECEP_F1_1"/>
    <property type="match status" value="1"/>
</dbReference>
<dbReference type="SUPFAM" id="SSF81321">
    <property type="entry name" value="Family A G protein-coupled receptor-like"/>
    <property type="match status" value="1"/>
</dbReference>
<reference evidence="16" key="1">
    <citation type="submission" date="2025-08" db="UniProtKB">
        <authorList>
            <consortium name="Ensembl"/>
        </authorList>
    </citation>
    <scope>IDENTIFICATION</scope>
</reference>
<keyword evidence="7 13" id="KW-0297">G-protein coupled receptor</keyword>
<accession>A0A8C5LV80</accession>
<comment type="similarity">
    <text evidence="13">Belongs to the G-protein coupled receptor 1 family.</text>
</comment>
<keyword evidence="17" id="KW-1185">Reference proteome</keyword>
<dbReference type="FunFam" id="1.20.1070.10:FF:000010">
    <property type="entry name" value="Olfactory receptor"/>
    <property type="match status" value="1"/>
</dbReference>
<protein>
    <recommendedName>
        <fullName evidence="14">Olfactory receptor</fullName>
    </recommendedName>
</protein>
<evidence type="ECO:0000313" key="17">
    <source>
        <dbReference type="Proteomes" id="UP000694569"/>
    </source>
</evidence>
<dbReference type="PANTHER" id="PTHR24242:SF253">
    <property type="entry name" value="OLFACTORY RECEPTOR-RELATED"/>
    <property type="match status" value="1"/>
</dbReference>
<feature type="transmembrane region" description="Helical" evidence="14">
    <location>
        <begin position="278"/>
        <end position="297"/>
    </location>
</feature>
<dbReference type="PRINTS" id="PR00237">
    <property type="entry name" value="GPCRRHODOPSN"/>
</dbReference>
<keyword evidence="4 13" id="KW-0812">Transmembrane</keyword>
<dbReference type="OrthoDB" id="5967130at2759"/>
<feature type="transmembrane region" description="Helical" evidence="14">
    <location>
        <begin position="24"/>
        <end position="54"/>
    </location>
</feature>
<feature type="transmembrane region" description="Helical" evidence="14">
    <location>
        <begin position="142"/>
        <end position="165"/>
    </location>
</feature>
<evidence type="ECO:0000256" key="13">
    <source>
        <dbReference type="RuleBase" id="RU000688"/>
    </source>
</evidence>
<keyword evidence="6 14" id="KW-1133">Transmembrane helix</keyword>
<keyword evidence="8 14" id="KW-0472">Membrane</keyword>
<dbReference type="AlphaFoldDB" id="A0A8C5LV80"/>
<dbReference type="InterPro" id="IPR000276">
    <property type="entry name" value="GPCR_Rhodpsn"/>
</dbReference>
<keyword evidence="2 14" id="KW-1003">Cell membrane</keyword>
<feature type="transmembrane region" description="Helical" evidence="14">
    <location>
        <begin position="205"/>
        <end position="234"/>
    </location>
</feature>
<dbReference type="PROSITE" id="PS50262">
    <property type="entry name" value="G_PROTEIN_RECEP_F1_2"/>
    <property type="match status" value="1"/>
</dbReference>
<dbReference type="GO" id="GO:0004984">
    <property type="term" value="F:olfactory receptor activity"/>
    <property type="evidence" value="ECO:0007669"/>
    <property type="project" value="InterPro"/>
</dbReference>
<reference evidence="16" key="2">
    <citation type="submission" date="2025-09" db="UniProtKB">
        <authorList>
            <consortium name="Ensembl"/>
        </authorList>
    </citation>
    <scope>IDENTIFICATION</scope>
</reference>
<sequence length="321" mass="36459">MNLMEKNQTEIKEFLLLGFQNRQIINHVLFVFFLLLYILTVSSNLLIIILVVMVPSLRSPMYFFLSQLSLSDILVSTNITPNMLRLLINGGSRISFIDCITQLGFHTASSGSDFLLLAVMSYDRYVAICDPLHYVSIMNIKICLQMVICSWFVTFILASLFVILVSKLRFCGPDMFDHYFCDFGPLLELSCSEPATVQAVFLVDFVLAIPFLVFPFIFIISTYIYIVITIFGISSTTGRQKAFSTCSSHLIVVTMYYGTVIAVYMAPSKGKSFNINKILSLQYTIGSPCLNPIIYSLRNQEIKKAFMKYVMMKSITKMLRV</sequence>
<evidence type="ECO:0000256" key="2">
    <source>
        <dbReference type="ARBA" id="ARBA00022475"/>
    </source>
</evidence>
<evidence type="ECO:0000256" key="8">
    <source>
        <dbReference type="ARBA" id="ARBA00023136"/>
    </source>
</evidence>
<keyword evidence="9" id="KW-1015">Disulfide bond</keyword>
<keyword evidence="12 13" id="KW-0807">Transducer</keyword>
<keyword evidence="5 14" id="KW-0552">Olfaction</keyword>
<evidence type="ECO:0000256" key="7">
    <source>
        <dbReference type="ARBA" id="ARBA00023040"/>
    </source>
</evidence>
<feature type="transmembrane region" description="Helical" evidence="14">
    <location>
        <begin position="246"/>
        <end position="266"/>
    </location>
</feature>
<evidence type="ECO:0000256" key="3">
    <source>
        <dbReference type="ARBA" id="ARBA00022606"/>
    </source>
</evidence>
<evidence type="ECO:0000256" key="11">
    <source>
        <dbReference type="ARBA" id="ARBA00023180"/>
    </source>
</evidence>
<evidence type="ECO:0000256" key="9">
    <source>
        <dbReference type="ARBA" id="ARBA00023157"/>
    </source>
</evidence>
<organism evidence="16 17">
    <name type="scientific">Leptobrachium leishanense</name>
    <name type="common">Leishan spiny toad</name>
    <dbReference type="NCBI Taxonomy" id="445787"/>
    <lineage>
        <taxon>Eukaryota</taxon>
        <taxon>Metazoa</taxon>
        <taxon>Chordata</taxon>
        <taxon>Craniata</taxon>
        <taxon>Vertebrata</taxon>
        <taxon>Euteleostomi</taxon>
        <taxon>Amphibia</taxon>
        <taxon>Batrachia</taxon>
        <taxon>Anura</taxon>
        <taxon>Pelobatoidea</taxon>
        <taxon>Megophryidae</taxon>
        <taxon>Leptobrachium</taxon>
    </lineage>
</organism>
<name>A0A8C5LV80_9ANUR</name>
<evidence type="ECO:0000256" key="5">
    <source>
        <dbReference type="ARBA" id="ARBA00022725"/>
    </source>
</evidence>
<dbReference type="Ensembl" id="ENSLLET00000005818.1">
    <property type="protein sequence ID" value="ENSLLEP00000005577.1"/>
    <property type="gene ID" value="ENSLLEG00000003537.1"/>
</dbReference>